<keyword evidence="1" id="KW-0812">Transmembrane</keyword>
<reference evidence="2 3" key="1">
    <citation type="submission" date="2024-03" db="EMBL/GenBank/DDBJ databases">
        <title>Human intestinal bacterial collection.</title>
        <authorList>
            <person name="Pauvert C."/>
            <person name="Hitch T.C.A."/>
            <person name="Clavel T."/>
        </authorList>
    </citation>
    <scope>NUCLEOTIDE SEQUENCE [LARGE SCALE GENOMIC DNA]</scope>
    <source>
        <strain evidence="2 3">CLA-AA-H132</strain>
    </source>
</reference>
<protein>
    <recommendedName>
        <fullName evidence="4">Heme biosynthesis protein HemY</fullName>
    </recommendedName>
</protein>
<comment type="caution">
    <text evidence="2">The sequence shown here is derived from an EMBL/GenBank/DDBJ whole genome shotgun (WGS) entry which is preliminary data.</text>
</comment>
<evidence type="ECO:0000256" key="1">
    <source>
        <dbReference type="SAM" id="Phobius"/>
    </source>
</evidence>
<feature type="transmembrane region" description="Helical" evidence="1">
    <location>
        <begin position="63"/>
        <end position="82"/>
    </location>
</feature>
<evidence type="ECO:0000313" key="2">
    <source>
        <dbReference type="EMBL" id="MEQ2473680.1"/>
    </source>
</evidence>
<accession>A0ABV1FKU1</accession>
<keyword evidence="3" id="KW-1185">Reference proteome</keyword>
<dbReference type="Proteomes" id="UP001438008">
    <property type="component" value="Unassembled WGS sequence"/>
</dbReference>
<dbReference type="RefSeq" id="WP_349165263.1">
    <property type="nucleotide sequence ID" value="NZ_JBBMFE010000017.1"/>
</dbReference>
<evidence type="ECO:0008006" key="4">
    <source>
        <dbReference type="Google" id="ProtNLM"/>
    </source>
</evidence>
<name>A0ABV1FKU1_9FIRM</name>
<keyword evidence="1" id="KW-1133">Transmembrane helix</keyword>
<gene>
    <name evidence="2" type="ORF">WMO29_14450</name>
</gene>
<sequence length="283" mass="32938">MTELTTYYQNVKRAVRQNLTLYFAAIIVLMMLTSVLLGPPFSRTVTTAGFTYRVDGWFWEKNWLMYLIILVSGLLAVIRGGAAGVKNFKALRNILYMGCDAKRLLRIADEGTRYVPYDIYKNQKQARNVARRQRRFFEQLYVEALLACGQVDVADLYMKNGWRSKRNALIYRQLSLNIQAHYAYQDKDAVRYRSIVEQGGRLLKRSTALWARLDWLEGRQEQAVERLKTTQPRVPYEQVMFAGLLSAYLREIGQVEEAREYADYVIEHGGTLALRETVMEDWT</sequence>
<keyword evidence="1" id="KW-0472">Membrane</keyword>
<feature type="transmembrane region" description="Helical" evidence="1">
    <location>
        <begin position="21"/>
        <end position="43"/>
    </location>
</feature>
<evidence type="ECO:0000313" key="3">
    <source>
        <dbReference type="Proteomes" id="UP001438008"/>
    </source>
</evidence>
<dbReference type="EMBL" id="JBBMFE010000017">
    <property type="protein sequence ID" value="MEQ2473680.1"/>
    <property type="molecule type" value="Genomic_DNA"/>
</dbReference>
<organism evidence="2 3">
    <name type="scientific">Laedolimicola intestinihominis</name>
    <dbReference type="NCBI Taxonomy" id="3133166"/>
    <lineage>
        <taxon>Bacteria</taxon>
        <taxon>Bacillati</taxon>
        <taxon>Bacillota</taxon>
        <taxon>Clostridia</taxon>
        <taxon>Lachnospirales</taxon>
        <taxon>Lachnospiraceae</taxon>
        <taxon>Laedolimicola</taxon>
    </lineage>
</organism>
<proteinExistence type="predicted"/>